<organism evidence="2 3">
    <name type="scientific">Blattamonas nauphoetae</name>
    <dbReference type="NCBI Taxonomy" id="2049346"/>
    <lineage>
        <taxon>Eukaryota</taxon>
        <taxon>Metamonada</taxon>
        <taxon>Preaxostyla</taxon>
        <taxon>Oxymonadida</taxon>
        <taxon>Blattamonas</taxon>
    </lineage>
</organism>
<dbReference type="Proteomes" id="UP001281761">
    <property type="component" value="Unassembled WGS sequence"/>
</dbReference>
<gene>
    <name evidence="2" type="ORF">BLNAU_14493</name>
</gene>
<feature type="region of interest" description="Disordered" evidence="1">
    <location>
        <begin position="18"/>
        <end position="68"/>
    </location>
</feature>
<feature type="compositionally biased region" description="Basic and acidic residues" evidence="1">
    <location>
        <begin position="18"/>
        <end position="35"/>
    </location>
</feature>
<comment type="caution">
    <text evidence="2">The sequence shown here is derived from an EMBL/GenBank/DDBJ whole genome shotgun (WGS) entry which is preliminary data.</text>
</comment>
<proteinExistence type="predicted"/>
<accession>A0ABQ9XDP8</accession>
<protein>
    <submittedName>
        <fullName evidence="2">Uncharacterized protein</fullName>
    </submittedName>
</protein>
<dbReference type="EMBL" id="JARBJD010000133">
    <property type="protein sequence ID" value="KAK2950601.1"/>
    <property type="molecule type" value="Genomic_DNA"/>
</dbReference>
<reference evidence="2 3" key="1">
    <citation type="journal article" date="2022" name="bioRxiv">
        <title>Genomics of Preaxostyla Flagellates Illuminates Evolutionary Transitions and the Path Towards Mitochondrial Loss.</title>
        <authorList>
            <person name="Novak L.V.F."/>
            <person name="Treitli S.C."/>
            <person name="Pyrih J."/>
            <person name="Halakuc P."/>
            <person name="Pipaliya S.V."/>
            <person name="Vacek V."/>
            <person name="Brzon O."/>
            <person name="Soukal P."/>
            <person name="Eme L."/>
            <person name="Dacks J.B."/>
            <person name="Karnkowska A."/>
            <person name="Elias M."/>
            <person name="Hampl V."/>
        </authorList>
    </citation>
    <scope>NUCLEOTIDE SEQUENCE [LARGE SCALE GENOMIC DNA]</scope>
    <source>
        <strain evidence="2">NAU3</strain>
        <tissue evidence="2">Gut</tissue>
    </source>
</reference>
<feature type="compositionally biased region" description="Polar residues" evidence="1">
    <location>
        <begin position="54"/>
        <end position="68"/>
    </location>
</feature>
<sequence>MDQSGFLTPLSQLRAELSESERKCSTFEEENKQLRSELANQTTKPAENEGGPSPVQQSVQPTKTEVTVQSQPIVASDVIVAFDPEHIRVSGSAVTKIHKESFWASGFTKPVSKGTHRLSIRYLAGHVKIGVLDAAEYPNYLTKGAYHSPKAAMMSTGGHLTSARQKLARNTKPEKGQEWSAEADLEKRTLHFFIDGVQQKHHFINIPVPLVFAIEALYKDIPIDRSTQNPEFLLNPEHGG</sequence>
<evidence type="ECO:0000256" key="1">
    <source>
        <dbReference type="SAM" id="MobiDB-lite"/>
    </source>
</evidence>
<keyword evidence="3" id="KW-1185">Reference proteome</keyword>
<name>A0ABQ9XDP8_9EUKA</name>
<evidence type="ECO:0000313" key="2">
    <source>
        <dbReference type="EMBL" id="KAK2950601.1"/>
    </source>
</evidence>
<evidence type="ECO:0000313" key="3">
    <source>
        <dbReference type="Proteomes" id="UP001281761"/>
    </source>
</evidence>